<keyword evidence="3 6" id="KW-1133">Transmembrane helix</keyword>
<dbReference type="GO" id="GO:0015179">
    <property type="term" value="F:L-amino acid transmembrane transporter activity"/>
    <property type="evidence" value="ECO:0007669"/>
    <property type="project" value="TreeGrafter"/>
</dbReference>
<keyword evidence="2 6" id="KW-0812">Transmembrane</keyword>
<evidence type="ECO:0000256" key="2">
    <source>
        <dbReference type="ARBA" id="ARBA00022692"/>
    </source>
</evidence>
<feature type="transmembrane region" description="Helical" evidence="6">
    <location>
        <begin position="379"/>
        <end position="400"/>
    </location>
</feature>
<evidence type="ECO:0000256" key="3">
    <source>
        <dbReference type="ARBA" id="ARBA00022989"/>
    </source>
</evidence>
<feature type="transmembrane region" description="Helical" evidence="6">
    <location>
        <begin position="172"/>
        <end position="193"/>
    </location>
</feature>
<dbReference type="GO" id="GO:0016020">
    <property type="term" value="C:membrane"/>
    <property type="evidence" value="ECO:0007669"/>
    <property type="project" value="UniProtKB-SubCell"/>
</dbReference>
<comment type="caution">
    <text evidence="7">The sequence shown here is derived from an EMBL/GenBank/DDBJ whole genome shotgun (WGS) entry which is preliminary data.</text>
</comment>
<feature type="transmembrane region" description="Helical" evidence="6">
    <location>
        <begin position="244"/>
        <end position="261"/>
    </location>
</feature>
<feature type="transmembrane region" description="Helical" evidence="6">
    <location>
        <begin position="55"/>
        <end position="75"/>
    </location>
</feature>
<accession>A0A1Y2A9R9</accession>
<evidence type="ECO:0000256" key="1">
    <source>
        <dbReference type="ARBA" id="ARBA00004141"/>
    </source>
</evidence>
<gene>
    <name evidence="7" type="ORF">BCR34DRAFT_472300</name>
</gene>
<sequence length="538" mass="58536">MSQFLPKFGSGPKAAQSTNTTSIDQKEHTDGLPPLNDEAPEDGSLYQVRQEKRQIGVVSAVFLIFNRMIGTGIFATPSAIFTLSGSVGLSLFIWVAGMLIAAAGMAVYLEFGTAIPKNGGEKNYLEYVFRKPKFLATGMYTGYVILLGWAGSNSVVFGEYILHAANVEVGRWNQRGIGLACITTAFLIHGCALKWGLRLQNLLGVIKLGIVLLIVICGWVALAGNLKIDEKPNNFDHAFRGTTGSAYGVVTALYNVIWSYIGYSNANYALSETKNPARTLKIAAPLALGSVAILYMFVNIAYFAAVPAAEIISSKRLVAASLFRNVLGPKAERALSVFVALSAFGNVLSVIFSQGRIVQELGREGILPWSGFWASNRPFNAPLAGLFEHWLVSVIIMLAPPPGDAYNFILNVISYPLAIVNVFVASALIHLYLHRAAWNWNPPISATLPVAVFFLLSNIYLVIAPFVPPSEGNGVYESLPYWLHCVVGMGIIAGGGVYWLVWAVIAPKLGGYRLERERVVDSLDGWERHVFRRVKKTG</sequence>
<protein>
    <submittedName>
        <fullName evidence="7">Amino acid/polyamine transporter I</fullName>
    </submittedName>
</protein>
<evidence type="ECO:0000313" key="8">
    <source>
        <dbReference type="Proteomes" id="UP000193144"/>
    </source>
</evidence>
<feature type="transmembrane region" description="Helical" evidence="6">
    <location>
        <begin position="479"/>
        <end position="506"/>
    </location>
</feature>
<dbReference type="InterPro" id="IPR002293">
    <property type="entry name" value="AA/rel_permease1"/>
</dbReference>
<dbReference type="Gene3D" id="1.20.1740.10">
    <property type="entry name" value="Amino acid/polyamine transporter I"/>
    <property type="match status" value="1"/>
</dbReference>
<feature type="transmembrane region" description="Helical" evidence="6">
    <location>
        <begin position="412"/>
        <end position="433"/>
    </location>
</feature>
<comment type="subcellular location">
    <subcellularLocation>
        <location evidence="1">Membrane</location>
        <topology evidence="1">Multi-pass membrane protein</topology>
    </subcellularLocation>
</comment>
<dbReference type="Pfam" id="PF13520">
    <property type="entry name" value="AA_permease_2"/>
    <property type="match status" value="1"/>
</dbReference>
<feature type="transmembrane region" description="Helical" evidence="6">
    <location>
        <begin position="334"/>
        <end position="358"/>
    </location>
</feature>
<dbReference type="EMBL" id="MCFA01000003">
    <property type="protein sequence ID" value="ORY19289.1"/>
    <property type="molecule type" value="Genomic_DNA"/>
</dbReference>
<evidence type="ECO:0000256" key="5">
    <source>
        <dbReference type="SAM" id="MobiDB-lite"/>
    </source>
</evidence>
<dbReference type="Proteomes" id="UP000193144">
    <property type="component" value="Unassembled WGS sequence"/>
</dbReference>
<keyword evidence="4 6" id="KW-0472">Membrane</keyword>
<name>A0A1Y2A9R9_9PLEO</name>
<organism evidence="7 8">
    <name type="scientific">Clohesyomyces aquaticus</name>
    <dbReference type="NCBI Taxonomy" id="1231657"/>
    <lineage>
        <taxon>Eukaryota</taxon>
        <taxon>Fungi</taxon>
        <taxon>Dikarya</taxon>
        <taxon>Ascomycota</taxon>
        <taxon>Pezizomycotina</taxon>
        <taxon>Dothideomycetes</taxon>
        <taxon>Pleosporomycetidae</taxon>
        <taxon>Pleosporales</taxon>
        <taxon>Lindgomycetaceae</taxon>
        <taxon>Clohesyomyces</taxon>
    </lineage>
</organism>
<dbReference type="PIRSF" id="PIRSF006060">
    <property type="entry name" value="AA_transporter"/>
    <property type="match status" value="1"/>
</dbReference>
<feature type="transmembrane region" description="Helical" evidence="6">
    <location>
        <begin position="205"/>
        <end position="224"/>
    </location>
</feature>
<dbReference type="OrthoDB" id="5982228at2759"/>
<evidence type="ECO:0000256" key="4">
    <source>
        <dbReference type="ARBA" id="ARBA00023136"/>
    </source>
</evidence>
<keyword evidence="8" id="KW-1185">Reference proteome</keyword>
<feature type="transmembrane region" description="Helical" evidence="6">
    <location>
        <begin position="87"/>
        <end position="111"/>
    </location>
</feature>
<dbReference type="AlphaFoldDB" id="A0A1Y2A9R9"/>
<feature type="transmembrane region" description="Helical" evidence="6">
    <location>
        <begin position="445"/>
        <end position="467"/>
    </location>
</feature>
<evidence type="ECO:0000313" key="7">
    <source>
        <dbReference type="EMBL" id="ORY19289.1"/>
    </source>
</evidence>
<dbReference type="InterPro" id="IPR050598">
    <property type="entry name" value="AminoAcid_Transporter"/>
</dbReference>
<dbReference type="STRING" id="1231657.A0A1Y2A9R9"/>
<feature type="transmembrane region" description="Helical" evidence="6">
    <location>
        <begin position="282"/>
        <end position="305"/>
    </location>
</feature>
<dbReference type="FunFam" id="1.20.1740.10:FF:000025">
    <property type="entry name" value="High-affinity methionine permease"/>
    <property type="match status" value="1"/>
</dbReference>
<feature type="transmembrane region" description="Helical" evidence="6">
    <location>
        <begin position="132"/>
        <end position="152"/>
    </location>
</feature>
<reference evidence="7 8" key="1">
    <citation type="submission" date="2016-07" db="EMBL/GenBank/DDBJ databases">
        <title>Pervasive Adenine N6-methylation of Active Genes in Fungi.</title>
        <authorList>
            <consortium name="DOE Joint Genome Institute"/>
            <person name="Mondo S.J."/>
            <person name="Dannebaum R.O."/>
            <person name="Kuo R.C."/>
            <person name="Labutti K."/>
            <person name="Haridas S."/>
            <person name="Kuo A."/>
            <person name="Salamov A."/>
            <person name="Ahrendt S.R."/>
            <person name="Lipzen A."/>
            <person name="Sullivan W."/>
            <person name="Andreopoulos W.B."/>
            <person name="Clum A."/>
            <person name="Lindquist E."/>
            <person name="Daum C."/>
            <person name="Ramamoorthy G.K."/>
            <person name="Gryganskyi A."/>
            <person name="Culley D."/>
            <person name="Magnuson J.K."/>
            <person name="James T.Y."/>
            <person name="O'Malley M.A."/>
            <person name="Stajich J.E."/>
            <person name="Spatafora J.W."/>
            <person name="Visel A."/>
            <person name="Grigoriev I.V."/>
        </authorList>
    </citation>
    <scope>NUCLEOTIDE SEQUENCE [LARGE SCALE GENOMIC DNA]</scope>
    <source>
        <strain evidence="7 8">CBS 115471</strain>
    </source>
</reference>
<dbReference type="PANTHER" id="PTHR11785">
    <property type="entry name" value="AMINO ACID TRANSPORTER"/>
    <property type="match status" value="1"/>
</dbReference>
<proteinExistence type="predicted"/>
<evidence type="ECO:0000256" key="6">
    <source>
        <dbReference type="SAM" id="Phobius"/>
    </source>
</evidence>
<dbReference type="PANTHER" id="PTHR11785:SF498">
    <property type="entry name" value="HIGH-AFFINITY METHIONINE PERMEASE"/>
    <property type="match status" value="1"/>
</dbReference>
<feature type="region of interest" description="Disordered" evidence="5">
    <location>
        <begin position="1"/>
        <end position="41"/>
    </location>
</feature>